<evidence type="ECO:0000256" key="4">
    <source>
        <dbReference type="ARBA" id="ARBA00022840"/>
    </source>
</evidence>
<dbReference type="Gene3D" id="2.60.34.10">
    <property type="entry name" value="Substrate Binding Domain Of DNAk, Chain A, domain 1"/>
    <property type="match status" value="1"/>
</dbReference>
<dbReference type="InterPro" id="IPR043129">
    <property type="entry name" value="ATPase_NBD"/>
</dbReference>
<keyword evidence="6" id="KW-0143">Chaperone</keyword>
<dbReference type="Gene3D" id="3.30.30.30">
    <property type="match status" value="1"/>
</dbReference>
<evidence type="ECO:0000313" key="9">
    <source>
        <dbReference type="Proteomes" id="UP001301728"/>
    </source>
</evidence>
<keyword evidence="5" id="KW-0346">Stress response</keyword>
<evidence type="ECO:0000313" key="8">
    <source>
        <dbReference type="EMBL" id="MEA5522879.1"/>
    </source>
</evidence>
<dbReference type="PRINTS" id="PR00301">
    <property type="entry name" value="HEATSHOCK70"/>
</dbReference>
<proteinExistence type="inferred from homology"/>
<dbReference type="InterPro" id="IPR018181">
    <property type="entry name" value="Heat_shock_70_CS"/>
</dbReference>
<dbReference type="EMBL" id="JAYGHT010000195">
    <property type="protein sequence ID" value="MEA5522879.1"/>
    <property type="molecule type" value="Genomic_DNA"/>
</dbReference>
<dbReference type="PANTHER" id="PTHR19375">
    <property type="entry name" value="HEAT SHOCK PROTEIN 70KDA"/>
    <property type="match status" value="1"/>
</dbReference>
<keyword evidence="3 7" id="KW-0547">Nucleotide-binding</keyword>
<accession>A0ABU5U6R9</accession>
<keyword evidence="4 7" id="KW-0067">ATP-binding</keyword>
<dbReference type="PROSITE" id="PS01036">
    <property type="entry name" value="HSP70_3"/>
    <property type="match status" value="1"/>
</dbReference>
<dbReference type="InterPro" id="IPR029047">
    <property type="entry name" value="HSP70_peptide-bd_sf"/>
</dbReference>
<dbReference type="SUPFAM" id="SSF53067">
    <property type="entry name" value="Actin-like ATPase domain"/>
    <property type="match status" value="2"/>
</dbReference>
<dbReference type="Gene3D" id="3.90.640.10">
    <property type="entry name" value="Actin, Chain A, domain 4"/>
    <property type="match status" value="1"/>
</dbReference>
<dbReference type="CDD" id="cd24029">
    <property type="entry name" value="ASKHA_NBD_HSP70_DnaK_HscA_HscC"/>
    <property type="match status" value="1"/>
</dbReference>
<name>A0ABU5U6R9_9CYAN</name>
<dbReference type="Gene3D" id="3.30.420.40">
    <property type="match status" value="3"/>
</dbReference>
<dbReference type="Proteomes" id="UP001301728">
    <property type="component" value="Unassembled WGS sequence"/>
</dbReference>
<evidence type="ECO:0000256" key="2">
    <source>
        <dbReference type="ARBA" id="ARBA00022553"/>
    </source>
</evidence>
<comment type="caution">
    <text evidence="8">The sequence shown here is derived from an EMBL/GenBank/DDBJ whole genome shotgun (WGS) entry which is preliminary data.</text>
</comment>
<reference evidence="8 9" key="1">
    <citation type="submission" date="2023-12" db="EMBL/GenBank/DDBJ databases">
        <title>Baltic Sea Cyanobacteria.</title>
        <authorList>
            <person name="Delbaje E."/>
            <person name="Fewer D.P."/>
            <person name="Shishido T.K."/>
        </authorList>
    </citation>
    <scope>NUCLEOTIDE SEQUENCE [LARGE SCALE GENOMIC DNA]</scope>
    <source>
        <strain evidence="8 9">CCNP 1315</strain>
    </source>
</reference>
<evidence type="ECO:0000256" key="3">
    <source>
        <dbReference type="ARBA" id="ARBA00022741"/>
    </source>
</evidence>
<comment type="similarity">
    <text evidence="1 7">Belongs to the heat shock protein 70 family.</text>
</comment>
<dbReference type="PROSITE" id="PS00297">
    <property type="entry name" value="HSP70_1"/>
    <property type="match status" value="1"/>
</dbReference>
<protein>
    <submittedName>
        <fullName evidence="8">Hsp70 family protein</fullName>
    </submittedName>
</protein>
<organism evidence="8 9">
    <name type="scientific">Limnoraphis robusta CCNP1315</name>
    <dbReference type="NCBI Taxonomy" id="3110306"/>
    <lineage>
        <taxon>Bacteria</taxon>
        <taxon>Bacillati</taxon>
        <taxon>Cyanobacteriota</taxon>
        <taxon>Cyanophyceae</taxon>
        <taxon>Oscillatoriophycideae</taxon>
        <taxon>Oscillatoriales</taxon>
        <taxon>Sirenicapillariaceae</taxon>
        <taxon>Limnoraphis</taxon>
    </lineage>
</organism>
<keyword evidence="2" id="KW-0597">Phosphoprotein</keyword>
<gene>
    <name evidence="8" type="ORF">VB854_28510</name>
</gene>
<dbReference type="Pfam" id="PF00012">
    <property type="entry name" value="HSP70"/>
    <property type="match status" value="2"/>
</dbReference>
<sequence>MSIVIGIDLGTTFSAMAYMKDGKAEIIPNSEGERITPSIVFFDDDSIVVGTFAKNVAVSEGDRVVQFIKRRMGDDYLIPQHGRDWRPEEISALILKKLKQDAESYLNTPIRDAVITVPSYFDDRKRMATKTAGEIAGLNVLQIIHEPTAAAMEFTASQEVQNKTMLVFDFGGGTFDVTIMRVDGKKIDVIATGGDHQLGGKDIDDRIIAYFQEEFQKATGFDPLNSLAGQQRLRNEAEAAKKRLSSSYNTRIALDVEGRQANFKITQAKFEDLIDDLIIRAEMNIELVLGAKNLTTQQIDDVLLVGGSSRIPAVSKRLTKIFGKEPLKTVNPDEVVAQGAAILAQSLAIESGQAMPTPNTVLPQFSDVCSHSLGVVCLNDRRVPENSVIIPKNSTIPCKLSQSYGTVRDNQPAVEIQILEGEDKDPEYCTKLGTAVIENLPPSPEGSEVEITFAYDASGILGVTGIFVPTGQKVNTTIKVEGAMSPEEIRRSQEEIKKRNVE</sequence>
<dbReference type="SUPFAM" id="SSF100920">
    <property type="entry name" value="Heat shock protein 70kD (HSP70), peptide-binding domain"/>
    <property type="match status" value="1"/>
</dbReference>
<dbReference type="PROSITE" id="PS00329">
    <property type="entry name" value="HSP70_2"/>
    <property type="match status" value="1"/>
</dbReference>
<keyword evidence="9" id="KW-1185">Reference proteome</keyword>
<evidence type="ECO:0000256" key="7">
    <source>
        <dbReference type="RuleBase" id="RU003322"/>
    </source>
</evidence>
<dbReference type="InterPro" id="IPR013126">
    <property type="entry name" value="Hsp_70_fam"/>
</dbReference>
<dbReference type="RefSeq" id="WP_323274521.1">
    <property type="nucleotide sequence ID" value="NZ_JAYGHT010000195.1"/>
</dbReference>
<evidence type="ECO:0000256" key="5">
    <source>
        <dbReference type="ARBA" id="ARBA00023016"/>
    </source>
</evidence>
<evidence type="ECO:0000256" key="1">
    <source>
        <dbReference type="ARBA" id="ARBA00007381"/>
    </source>
</evidence>
<evidence type="ECO:0000256" key="6">
    <source>
        <dbReference type="ARBA" id="ARBA00023186"/>
    </source>
</evidence>